<dbReference type="Pfam" id="PF08268">
    <property type="entry name" value="FBA_3"/>
    <property type="match status" value="1"/>
</dbReference>
<dbReference type="InterPro" id="IPR050796">
    <property type="entry name" value="SCF_F-box_component"/>
</dbReference>
<dbReference type="InterPro" id="IPR013187">
    <property type="entry name" value="F-box-assoc_dom_typ3"/>
</dbReference>
<comment type="caution">
    <text evidence="2">The sequence shown here is derived from an EMBL/GenBank/DDBJ whole genome shotgun (WGS) entry which is preliminary data.</text>
</comment>
<dbReference type="InterPro" id="IPR017451">
    <property type="entry name" value="F-box-assoc_interact_dom"/>
</dbReference>
<feature type="domain" description="F-box associated beta-propeller type 3" evidence="1">
    <location>
        <begin position="20"/>
        <end position="209"/>
    </location>
</feature>
<dbReference type="PANTHER" id="PTHR31672">
    <property type="entry name" value="BNACNNG10540D PROTEIN"/>
    <property type="match status" value="1"/>
</dbReference>
<evidence type="ECO:0000313" key="3">
    <source>
        <dbReference type="Proteomes" id="UP001237642"/>
    </source>
</evidence>
<accession>A0AAD8N7P8</accession>
<dbReference type="PANTHER" id="PTHR31672:SF13">
    <property type="entry name" value="F-BOX PROTEIN CPR30-LIKE"/>
    <property type="match status" value="1"/>
</dbReference>
<sequence>MNRQDLSKSSVLFDRLVMPHIFDYSRVISSYNGIIYLADYFGSAVYLWNPSIRQCKKLPSLKPYATRSMPVKIGFGYDSISNGYKVFRIVFEKIFDVVPIVQVYSTNADIWREFHAPILKNWKIYKQTNIVVNGVMYFDGGDELISFDLHNEVFGLVPFPSFIQRKGSDVLDFEGFVALVFESVGYGPGLDLWTLDDVSGEVSWTKRFSIEVNSDRNIWLYCYLGAGQFYGCKLMNGNVFLYDCDEKKEARYFELGEENSSLTLKYIETLVSLDGFEQVE</sequence>
<reference evidence="2" key="1">
    <citation type="submission" date="2023-02" db="EMBL/GenBank/DDBJ databases">
        <title>Genome of toxic invasive species Heracleum sosnowskyi carries increased number of genes despite the absence of recent whole-genome duplications.</title>
        <authorList>
            <person name="Schelkunov M."/>
            <person name="Shtratnikova V."/>
            <person name="Makarenko M."/>
            <person name="Klepikova A."/>
            <person name="Omelchenko D."/>
            <person name="Novikova G."/>
            <person name="Obukhova E."/>
            <person name="Bogdanov V."/>
            <person name="Penin A."/>
            <person name="Logacheva M."/>
        </authorList>
    </citation>
    <scope>NUCLEOTIDE SEQUENCE</scope>
    <source>
        <strain evidence="2">Hsosn_3</strain>
        <tissue evidence="2">Leaf</tissue>
    </source>
</reference>
<protein>
    <recommendedName>
        <fullName evidence="1">F-box associated beta-propeller type 3 domain-containing protein</fullName>
    </recommendedName>
</protein>
<dbReference type="Proteomes" id="UP001237642">
    <property type="component" value="Unassembled WGS sequence"/>
</dbReference>
<dbReference type="AlphaFoldDB" id="A0AAD8N7P8"/>
<evidence type="ECO:0000313" key="2">
    <source>
        <dbReference type="EMBL" id="KAK1398926.1"/>
    </source>
</evidence>
<name>A0AAD8N7P8_9APIA</name>
<dbReference type="NCBIfam" id="TIGR01640">
    <property type="entry name" value="F_box_assoc_1"/>
    <property type="match status" value="1"/>
</dbReference>
<keyword evidence="3" id="KW-1185">Reference proteome</keyword>
<gene>
    <name evidence="2" type="ORF">POM88_008789</name>
</gene>
<dbReference type="EMBL" id="JAUIZM010000002">
    <property type="protein sequence ID" value="KAK1398926.1"/>
    <property type="molecule type" value="Genomic_DNA"/>
</dbReference>
<proteinExistence type="predicted"/>
<reference evidence="2" key="2">
    <citation type="submission" date="2023-05" db="EMBL/GenBank/DDBJ databases">
        <authorList>
            <person name="Schelkunov M.I."/>
        </authorList>
    </citation>
    <scope>NUCLEOTIDE SEQUENCE</scope>
    <source>
        <strain evidence="2">Hsosn_3</strain>
        <tissue evidence="2">Leaf</tissue>
    </source>
</reference>
<evidence type="ECO:0000259" key="1">
    <source>
        <dbReference type="Pfam" id="PF08268"/>
    </source>
</evidence>
<organism evidence="2 3">
    <name type="scientific">Heracleum sosnowskyi</name>
    <dbReference type="NCBI Taxonomy" id="360622"/>
    <lineage>
        <taxon>Eukaryota</taxon>
        <taxon>Viridiplantae</taxon>
        <taxon>Streptophyta</taxon>
        <taxon>Embryophyta</taxon>
        <taxon>Tracheophyta</taxon>
        <taxon>Spermatophyta</taxon>
        <taxon>Magnoliopsida</taxon>
        <taxon>eudicotyledons</taxon>
        <taxon>Gunneridae</taxon>
        <taxon>Pentapetalae</taxon>
        <taxon>asterids</taxon>
        <taxon>campanulids</taxon>
        <taxon>Apiales</taxon>
        <taxon>Apiaceae</taxon>
        <taxon>Apioideae</taxon>
        <taxon>apioid superclade</taxon>
        <taxon>Tordylieae</taxon>
        <taxon>Tordyliinae</taxon>
        <taxon>Heracleum</taxon>
    </lineage>
</organism>